<reference evidence="1 2" key="1">
    <citation type="submission" date="2016-09" db="EMBL/GenBank/DDBJ databases">
        <title>Chromobacterium muskegensis sp. nov., an insecticidal bacterium isolated from Sphagnum bogs.</title>
        <authorList>
            <person name="Sparks M.E."/>
            <person name="Blackburn M.B."/>
            <person name="Gundersen-Rindal D.E."/>
            <person name="Mitchell A."/>
            <person name="Farrar R."/>
            <person name="Kuhar D."/>
        </authorList>
    </citation>
    <scope>NUCLEOTIDE SEQUENCE [LARGE SCALE GENOMIC DNA]</scope>
    <source>
        <strain evidence="1 2">37-2</strain>
    </source>
</reference>
<evidence type="ECO:0000313" key="1">
    <source>
        <dbReference type="EMBL" id="OHX10258.1"/>
    </source>
</evidence>
<proteinExistence type="predicted"/>
<protein>
    <submittedName>
        <fullName evidence="1">Uncharacterized protein</fullName>
    </submittedName>
</protein>
<dbReference type="EMBL" id="MKCS01000004">
    <property type="protein sequence ID" value="OHX10258.1"/>
    <property type="molecule type" value="Genomic_DNA"/>
</dbReference>
<organism evidence="1 2">
    <name type="scientific">Chromobacterium sphagni</name>
    <dbReference type="NCBI Taxonomy" id="1903179"/>
    <lineage>
        <taxon>Bacteria</taxon>
        <taxon>Pseudomonadati</taxon>
        <taxon>Pseudomonadota</taxon>
        <taxon>Betaproteobacteria</taxon>
        <taxon>Neisseriales</taxon>
        <taxon>Chromobacteriaceae</taxon>
        <taxon>Chromobacterium</taxon>
    </lineage>
</organism>
<sequence>MDAVDQIVAKLTHKSDTQPHVVKMKVFWKTTRKWTDSDIADFQSSVPAIVEILRNEQYWTKDGAVAQDRFTCEDFAIRVLAQYAASKGLPVKLKTDVRTYRNMELYKADEHDRYVSDMWGFAEMAMLTYGAPDMQRVGVNTVKVSVAEALRPGDILALAHDAKGAVNGGRAHHIQVVSAVNPASIHIYQGNSNNTIHWPMTWIYRAVGKNIADPQQTAYGGLPVETGEYTRAKSGWDYRNFKTGNRSSDALKAFELYRWNFMEFNK</sequence>
<name>A0A1S1WSW4_9NEIS</name>
<evidence type="ECO:0000313" key="2">
    <source>
        <dbReference type="Proteomes" id="UP000180088"/>
    </source>
</evidence>
<comment type="caution">
    <text evidence="1">The sequence shown here is derived from an EMBL/GenBank/DDBJ whole genome shotgun (WGS) entry which is preliminary data.</text>
</comment>
<gene>
    <name evidence="1" type="ORF">BI347_20905</name>
</gene>
<dbReference type="Proteomes" id="UP000180088">
    <property type="component" value="Unassembled WGS sequence"/>
</dbReference>
<accession>A0A1S1WSW4</accession>
<dbReference type="AlphaFoldDB" id="A0A1S1WSW4"/>
<dbReference type="RefSeq" id="WP_071116986.1">
    <property type="nucleotide sequence ID" value="NZ_MKCS01000004.1"/>
</dbReference>